<dbReference type="Proteomes" id="UP000289738">
    <property type="component" value="Chromosome A06"/>
</dbReference>
<dbReference type="AlphaFoldDB" id="A0A445CTQ6"/>
<dbReference type="Pfam" id="PF04434">
    <property type="entry name" value="SWIM"/>
    <property type="match status" value="1"/>
</dbReference>
<evidence type="ECO:0000313" key="7">
    <source>
        <dbReference type="Proteomes" id="UP000289738"/>
    </source>
</evidence>
<protein>
    <recommendedName>
        <fullName evidence="5">SWIM-type domain-containing protein</fullName>
    </recommendedName>
</protein>
<evidence type="ECO:0000313" key="6">
    <source>
        <dbReference type="EMBL" id="RYR54302.1"/>
    </source>
</evidence>
<proteinExistence type="predicted"/>
<reference evidence="6 7" key="1">
    <citation type="submission" date="2019-01" db="EMBL/GenBank/DDBJ databases">
        <title>Sequencing of cultivated peanut Arachis hypogaea provides insights into genome evolution and oil improvement.</title>
        <authorList>
            <person name="Chen X."/>
        </authorList>
    </citation>
    <scope>NUCLEOTIDE SEQUENCE [LARGE SCALE GENOMIC DNA]</scope>
    <source>
        <strain evidence="7">cv. Fuhuasheng</strain>
        <tissue evidence="6">Leaves</tissue>
    </source>
</reference>
<comment type="caution">
    <text evidence="6">The sequence shown here is derived from an EMBL/GenBank/DDBJ whole genome shotgun (WGS) entry which is preliminary data.</text>
</comment>
<evidence type="ECO:0000256" key="1">
    <source>
        <dbReference type="ARBA" id="ARBA00022723"/>
    </source>
</evidence>
<evidence type="ECO:0000256" key="2">
    <source>
        <dbReference type="ARBA" id="ARBA00022771"/>
    </source>
</evidence>
<name>A0A445CTQ6_ARAHY</name>
<dbReference type="EMBL" id="SDMP01000006">
    <property type="protein sequence ID" value="RYR54302.1"/>
    <property type="molecule type" value="Genomic_DNA"/>
</dbReference>
<dbReference type="PROSITE" id="PS50966">
    <property type="entry name" value="ZF_SWIM"/>
    <property type="match status" value="1"/>
</dbReference>
<dbReference type="SMART" id="SM00575">
    <property type="entry name" value="ZnF_PMZ"/>
    <property type="match status" value="1"/>
</dbReference>
<dbReference type="STRING" id="3818.A0A445CTQ6"/>
<sequence>MRSIAKNKVKLANYIGKLPPVQHSRLQKIRKESGKWLPIWSGDEHYERFEIHGWPTNMVVDLGKSICTCRFWQITSMPCVHACAALSRVNKDPEDFCHKWLTMDSYKATYLHSLNPIPGEALWEKSVYLKPLAPKVKRKPETLTKKEEKMLMRNLQEVKNKKVQLS</sequence>
<evidence type="ECO:0000259" key="5">
    <source>
        <dbReference type="PROSITE" id="PS50966"/>
    </source>
</evidence>
<keyword evidence="2 4" id="KW-0863">Zinc-finger</keyword>
<dbReference type="PANTHER" id="PTHR31973">
    <property type="entry name" value="POLYPROTEIN, PUTATIVE-RELATED"/>
    <property type="match status" value="1"/>
</dbReference>
<keyword evidence="1" id="KW-0479">Metal-binding</keyword>
<accession>A0A445CTQ6</accession>
<evidence type="ECO:0000256" key="4">
    <source>
        <dbReference type="PROSITE-ProRule" id="PRU00325"/>
    </source>
</evidence>
<dbReference type="InterPro" id="IPR007527">
    <property type="entry name" value="Znf_SWIM"/>
</dbReference>
<dbReference type="InterPro" id="IPR006564">
    <property type="entry name" value="Znf_PMZ"/>
</dbReference>
<dbReference type="PANTHER" id="PTHR31973:SF189">
    <property type="entry name" value="TRANSPOSASE, MUDR, PLANT, MULE TRANSPOSASE DOMAIN PROTEIN-RELATED"/>
    <property type="match status" value="1"/>
</dbReference>
<keyword evidence="7" id="KW-1185">Reference proteome</keyword>
<gene>
    <name evidence="6" type="ORF">Ahy_A06g029560</name>
</gene>
<dbReference type="GO" id="GO:0008270">
    <property type="term" value="F:zinc ion binding"/>
    <property type="evidence" value="ECO:0007669"/>
    <property type="project" value="UniProtKB-KW"/>
</dbReference>
<evidence type="ECO:0000256" key="3">
    <source>
        <dbReference type="ARBA" id="ARBA00022833"/>
    </source>
</evidence>
<keyword evidence="3" id="KW-0862">Zinc</keyword>
<organism evidence="6 7">
    <name type="scientific">Arachis hypogaea</name>
    <name type="common">Peanut</name>
    <dbReference type="NCBI Taxonomy" id="3818"/>
    <lineage>
        <taxon>Eukaryota</taxon>
        <taxon>Viridiplantae</taxon>
        <taxon>Streptophyta</taxon>
        <taxon>Embryophyta</taxon>
        <taxon>Tracheophyta</taxon>
        <taxon>Spermatophyta</taxon>
        <taxon>Magnoliopsida</taxon>
        <taxon>eudicotyledons</taxon>
        <taxon>Gunneridae</taxon>
        <taxon>Pentapetalae</taxon>
        <taxon>rosids</taxon>
        <taxon>fabids</taxon>
        <taxon>Fabales</taxon>
        <taxon>Fabaceae</taxon>
        <taxon>Papilionoideae</taxon>
        <taxon>50 kb inversion clade</taxon>
        <taxon>dalbergioids sensu lato</taxon>
        <taxon>Dalbergieae</taxon>
        <taxon>Pterocarpus clade</taxon>
        <taxon>Arachis</taxon>
    </lineage>
</organism>
<feature type="domain" description="SWIM-type" evidence="5">
    <location>
        <begin position="58"/>
        <end position="90"/>
    </location>
</feature>